<dbReference type="Gene3D" id="3.40.50.1460">
    <property type="match status" value="1"/>
</dbReference>
<dbReference type="GO" id="GO:0004197">
    <property type="term" value="F:cysteine-type endopeptidase activity"/>
    <property type="evidence" value="ECO:0007669"/>
    <property type="project" value="InterPro"/>
</dbReference>
<evidence type="ECO:0000256" key="1">
    <source>
        <dbReference type="ARBA" id="ARBA00022574"/>
    </source>
</evidence>
<dbReference type="SUPFAM" id="SSF50998">
    <property type="entry name" value="Quinoprotein alcohol dehydrogenase-like"/>
    <property type="match status" value="1"/>
</dbReference>
<keyword evidence="2" id="KW-0677">Repeat</keyword>
<dbReference type="OrthoDB" id="9806985at2"/>
<dbReference type="Gene3D" id="2.130.10.10">
    <property type="entry name" value="YVTN repeat-like/Quinoprotein amine dehydrogenase"/>
    <property type="match status" value="3"/>
</dbReference>
<feature type="domain" description="Peptidase C14 caspase" evidence="4">
    <location>
        <begin position="955"/>
        <end position="1133"/>
    </location>
</feature>
<accession>A0A5C6A5N7</accession>
<dbReference type="PROSITE" id="PS50294">
    <property type="entry name" value="WD_REPEATS_REGION"/>
    <property type="match status" value="1"/>
</dbReference>
<dbReference type="GO" id="GO:0006508">
    <property type="term" value="P:proteolysis"/>
    <property type="evidence" value="ECO:0007669"/>
    <property type="project" value="InterPro"/>
</dbReference>
<organism evidence="5 6">
    <name type="scientific">Stieleria varia</name>
    <dbReference type="NCBI Taxonomy" id="2528005"/>
    <lineage>
        <taxon>Bacteria</taxon>
        <taxon>Pseudomonadati</taxon>
        <taxon>Planctomycetota</taxon>
        <taxon>Planctomycetia</taxon>
        <taxon>Pirellulales</taxon>
        <taxon>Pirellulaceae</taxon>
        <taxon>Stieleria</taxon>
    </lineage>
</organism>
<evidence type="ECO:0000256" key="3">
    <source>
        <dbReference type="PROSITE-ProRule" id="PRU00221"/>
    </source>
</evidence>
<dbReference type="InterPro" id="IPR019775">
    <property type="entry name" value="WD40_repeat_CS"/>
</dbReference>
<feature type="repeat" description="WD" evidence="3">
    <location>
        <begin position="205"/>
        <end position="246"/>
    </location>
</feature>
<dbReference type="AlphaFoldDB" id="A0A5C6A5N7"/>
<evidence type="ECO:0000313" key="5">
    <source>
        <dbReference type="EMBL" id="TWT94700.1"/>
    </source>
</evidence>
<reference evidence="5 6" key="1">
    <citation type="submission" date="2019-02" db="EMBL/GenBank/DDBJ databases">
        <title>Deep-cultivation of Planctomycetes and their phenomic and genomic characterization uncovers novel biology.</title>
        <authorList>
            <person name="Wiegand S."/>
            <person name="Jogler M."/>
            <person name="Boedeker C."/>
            <person name="Pinto D."/>
            <person name="Vollmers J."/>
            <person name="Rivas-Marin E."/>
            <person name="Kohn T."/>
            <person name="Peeters S.H."/>
            <person name="Heuer A."/>
            <person name="Rast P."/>
            <person name="Oberbeckmann S."/>
            <person name="Bunk B."/>
            <person name="Jeske O."/>
            <person name="Meyerdierks A."/>
            <person name="Storesund J.E."/>
            <person name="Kallscheuer N."/>
            <person name="Luecker S."/>
            <person name="Lage O.M."/>
            <person name="Pohl T."/>
            <person name="Merkel B.J."/>
            <person name="Hornburger P."/>
            <person name="Mueller R.-W."/>
            <person name="Bruemmer F."/>
            <person name="Labrenz M."/>
            <person name="Spormann A.M."/>
            <person name="Op Den Camp H."/>
            <person name="Overmann J."/>
            <person name="Amann R."/>
            <person name="Jetten M.S.M."/>
            <person name="Mascher T."/>
            <person name="Medema M.H."/>
            <person name="Devos D.P."/>
            <person name="Kaster A.-K."/>
            <person name="Ovreas L."/>
            <person name="Rohde M."/>
            <person name="Galperin M.Y."/>
            <person name="Jogler C."/>
        </authorList>
    </citation>
    <scope>NUCLEOTIDE SEQUENCE [LARGE SCALE GENOMIC DNA]</scope>
    <source>
        <strain evidence="5 6">Pla52n</strain>
    </source>
</reference>
<protein>
    <submittedName>
        <fullName evidence="5">Caspase domain protein</fullName>
    </submittedName>
</protein>
<dbReference type="Gene3D" id="2.60.40.10">
    <property type="entry name" value="Immunoglobulins"/>
    <property type="match status" value="1"/>
</dbReference>
<dbReference type="EMBL" id="SJPN01000007">
    <property type="protein sequence ID" value="TWT94700.1"/>
    <property type="molecule type" value="Genomic_DNA"/>
</dbReference>
<evidence type="ECO:0000259" key="4">
    <source>
        <dbReference type="Pfam" id="PF00656"/>
    </source>
</evidence>
<dbReference type="InterPro" id="IPR011600">
    <property type="entry name" value="Pept_C14_caspase"/>
</dbReference>
<dbReference type="InterPro" id="IPR011047">
    <property type="entry name" value="Quinoprotein_ADH-like_sf"/>
</dbReference>
<dbReference type="InterPro" id="IPR001680">
    <property type="entry name" value="WD40_rpt"/>
</dbReference>
<proteinExistence type="predicted"/>
<name>A0A5C6A5N7_9BACT</name>
<dbReference type="SUPFAM" id="SSF52129">
    <property type="entry name" value="Caspase-like"/>
    <property type="match status" value="1"/>
</dbReference>
<dbReference type="PROSITE" id="PS00678">
    <property type="entry name" value="WD_REPEATS_1"/>
    <property type="match status" value="1"/>
</dbReference>
<dbReference type="PROSITE" id="PS50082">
    <property type="entry name" value="WD_REPEATS_2"/>
    <property type="match status" value="1"/>
</dbReference>
<dbReference type="InterPro" id="IPR015943">
    <property type="entry name" value="WD40/YVTN_repeat-like_dom_sf"/>
</dbReference>
<dbReference type="InterPro" id="IPR029030">
    <property type="entry name" value="Caspase-like_dom_sf"/>
</dbReference>
<evidence type="ECO:0000313" key="6">
    <source>
        <dbReference type="Proteomes" id="UP000320176"/>
    </source>
</evidence>
<dbReference type="InterPro" id="IPR013783">
    <property type="entry name" value="Ig-like_fold"/>
</dbReference>
<evidence type="ECO:0000256" key="2">
    <source>
        <dbReference type="ARBA" id="ARBA00022737"/>
    </source>
</evidence>
<dbReference type="PANTHER" id="PTHR22847">
    <property type="entry name" value="WD40 REPEAT PROTEIN"/>
    <property type="match status" value="1"/>
</dbReference>
<keyword evidence="1 3" id="KW-0853">WD repeat</keyword>
<gene>
    <name evidence="5" type="ORF">Pla52n_55250</name>
</gene>
<dbReference type="Proteomes" id="UP000320176">
    <property type="component" value="Unassembled WGS sequence"/>
</dbReference>
<comment type="caution">
    <text evidence="5">The sequence shown here is derived from an EMBL/GenBank/DDBJ whole genome shotgun (WGS) entry which is preliminary data.</text>
</comment>
<dbReference type="Pfam" id="PF00656">
    <property type="entry name" value="Peptidase_C14"/>
    <property type="match status" value="1"/>
</dbReference>
<sequence>MVIRFQEQYNVRTMRHCKSGKPHGKNGDLLEIFLAQKDFLVSIVSQRKCFHPLKYRSMIVEKQFRSNVLVRGVVSVFLMLLWSSVVSGQQPASITIQTSSDAKISVNGKGYGTSRKLNFKDMATDADFEYRVRATFENGQVQERRLFLAGGRHAVVDFRSSPELVPQPGGNYNAIVSPSGKYILYERDNTAVLRDAESGLVLREYRAHSKRLEGFAFSSDESKVYTAGMDDRLITWELQTGKVLRDLDVPSCYGFCLAGNHSTAVLATSDDCQLMDVHSGRVIRTFDRSGMSFYNAWISPKAQFVVGQGRISNGAYGGVIWDARTGAELHSLGSTAYYTPAFNTDETLVVTIADDDRRLQCRESRSGQLVWEATGKSYSTVVYDANKNQFLAVGSNRQDDAKPYDQRSYWLEAFNLRSSTPLLSRSMPGHCELLSPQHDVALINGKRMSLSQLDAQSPDAYPESLLTSTRQPFWLSGGRVVQDDKVFHLGTGQLLHDFNEGGDSRLFVESVSGDGSRIFCFDSREVDYKTIYVFSSETYRLLQRIRSPFKSLHLRPDHAGSRLAAGFTQWYFFGVSSKSVFNGGTSEIDDPNLSPDGKRTYHSDRLGEVIYLKEFETKRGVQKNLSTSQLESLIRGITPSSDGKYIAVCGTYRNLARRSEEVATLWILDPLTLAIQKIIKDSEIDEFGAVVVSPDSRRIACVEGYPERRKSVVVYDAATGRRLMETVGHYPGYSDPPAFSPDGKFLLTVSEAGWEFWDIDRQEKLATWLNFESQDESDSKNHWLVFTPQGAFDGTSVGRKQTTFRVGDRLKVVAADRFFQDLYRPGLLPRLLGGENIDAPTDFAQQQAPKVEMLSPSSRSVVNQSQVEIKARFTDLGGGIARPWVFHNGSRVLVDGNWPADGRTREFTFSLALVEGDNSIEVFSASEDKSWESDPAQIVIRHETPMAQPTLHLVAVGVSQYAQETMNLKFAAIDADSIATIFDQRGPALYGQDRVRIVRVNDQQATRQGILTAIDEVAKASNPQDTFVLFLAGHGSMVGQRYYFLPHDFEKQSDNLEEDIRRQGLPGDELNDALASVAARRRVMIYDTCQSGGAIQLARTARNGLAFRGALERMSRATGSYIIAATSASAEAHEIEDLGHGVLSYTLLAGAGAEQLKGPLRSQPVVPQNSKTLDVRDWFNYAQDKVPGLTKLYLGEEQFVEANASGSNFPILPLSK</sequence>
<dbReference type="PANTHER" id="PTHR22847:SF637">
    <property type="entry name" value="WD REPEAT DOMAIN 5B"/>
    <property type="match status" value="1"/>
</dbReference>
<keyword evidence="6" id="KW-1185">Reference proteome</keyword>